<feature type="domain" description="Aminoacyl-tRNA synthetase class I anticodon-binding" evidence="12">
    <location>
        <begin position="344"/>
        <end position="470"/>
    </location>
</feature>
<sequence>MSSTSSPSAPVVTRFAPSPTGYLHIGGARTALFNWLFARGRGGKFLLRIEDTDRERSTPEATAAILKGLTWLGLDWDGEAVSQFARKDRHAEVAREMLARGAAYKCFSTQDEIAAFRAAAEAEKRSTLFQSPWRDADPATHPDAPFVIRLKAPRTGSTVIADTVQGDVTFGNDQLDDMVMLRSDGTPTYMLAVVVDDHDMGVTHVIRGDDHLTNAARQVQIYHGMGWEVPVFAHIPLIHGPDGKKLSKRHGAVGLEEYQVMGYPAAGIRNYLARLGWSHGDAEFFTDAEAREWFDLSGIGRAPARLDFKKLENLCGQHIAVADDAALQAEIEAYLEAAGLPGLSEAQHTGLVRAMYCLKERAKTFPELLEKAHFVLGSRPFEPDVAAAKSLDSVSRGILTELTPQLQNASWTREGLEAKLAEVAGAHGIGLGKLAGPLRAALAGRTVTPSVFDMMLVIGRDETLARLSDATR</sequence>
<comment type="caution">
    <text evidence="10">Lacks conserved residue(s) required for the propagation of feature annotation.</text>
</comment>
<evidence type="ECO:0000313" key="14">
    <source>
        <dbReference type="Proteomes" id="UP000076128"/>
    </source>
</evidence>
<dbReference type="InterPro" id="IPR045462">
    <property type="entry name" value="aa-tRNA-synth_I_cd-bd"/>
</dbReference>
<dbReference type="InterPro" id="IPR001412">
    <property type="entry name" value="aa-tRNA-synth_I_CS"/>
</dbReference>
<keyword evidence="9 10" id="KW-0030">Aminoacyl-tRNA synthetase</keyword>
<dbReference type="GO" id="GO:0000049">
    <property type="term" value="F:tRNA binding"/>
    <property type="evidence" value="ECO:0007669"/>
    <property type="project" value="InterPro"/>
</dbReference>
<comment type="subcellular location">
    <subcellularLocation>
        <location evidence="1 10">Cytoplasm</location>
    </subcellularLocation>
</comment>
<dbReference type="PANTHER" id="PTHR43311">
    <property type="entry name" value="GLUTAMATE--TRNA LIGASE"/>
    <property type="match status" value="1"/>
</dbReference>
<evidence type="ECO:0000256" key="8">
    <source>
        <dbReference type="ARBA" id="ARBA00022917"/>
    </source>
</evidence>
<dbReference type="InterPro" id="IPR020751">
    <property type="entry name" value="aa-tRNA-synth_I_codon-bd_sub2"/>
</dbReference>
<dbReference type="InterPro" id="IPR000924">
    <property type="entry name" value="Glu/Gln-tRNA-synth"/>
</dbReference>
<keyword evidence="4 10" id="KW-0963">Cytoplasm</keyword>
<dbReference type="Proteomes" id="UP000076128">
    <property type="component" value="Chromosome"/>
</dbReference>
<evidence type="ECO:0000259" key="11">
    <source>
        <dbReference type="Pfam" id="PF00749"/>
    </source>
</evidence>
<dbReference type="GO" id="GO:0004818">
    <property type="term" value="F:glutamate-tRNA ligase activity"/>
    <property type="evidence" value="ECO:0007669"/>
    <property type="project" value="UniProtKB-UniRule"/>
</dbReference>
<keyword evidence="14" id="KW-1185">Reference proteome</keyword>
<keyword evidence="7 10" id="KW-0067">ATP-binding</keyword>
<evidence type="ECO:0000256" key="2">
    <source>
        <dbReference type="ARBA" id="ARBA00007894"/>
    </source>
</evidence>
<dbReference type="PRINTS" id="PR00987">
    <property type="entry name" value="TRNASYNTHGLU"/>
</dbReference>
<proteinExistence type="inferred from homology"/>
<dbReference type="STRING" id="1335048.AKL17_1968"/>
<comment type="function">
    <text evidence="10">Catalyzes the attachment of glutamate to tRNA(Glu) in a two-step reaction: glutamate is first activated by ATP to form Glu-AMP and then transferred to the acceptor end of tRNA(Glu).</text>
</comment>
<comment type="catalytic activity">
    <reaction evidence="10">
        <text>tRNA(Glu) + L-glutamate + ATP = L-glutamyl-tRNA(Glu) + AMP + diphosphate</text>
        <dbReference type="Rhea" id="RHEA:23540"/>
        <dbReference type="Rhea" id="RHEA-COMP:9663"/>
        <dbReference type="Rhea" id="RHEA-COMP:9680"/>
        <dbReference type="ChEBI" id="CHEBI:29985"/>
        <dbReference type="ChEBI" id="CHEBI:30616"/>
        <dbReference type="ChEBI" id="CHEBI:33019"/>
        <dbReference type="ChEBI" id="CHEBI:78442"/>
        <dbReference type="ChEBI" id="CHEBI:78520"/>
        <dbReference type="ChEBI" id="CHEBI:456215"/>
        <dbReference type="EC" id="6.1.1.17"/>
    </reaction>
</comment>
<dbReference type="FunFam" id="3.40.50.620:FF:000007">
    <property type="entry name" value="Glutamate--tRNA ligase"/>
    <property type="match status" value="1"/>
</dbReference>
<dbReference type="CDD" id="cd00808">
    <property type="entry name" value="GluRS_core"/>
    <property type="match status" value="1"/>
</dbReference>
<dbReference type="NCBIfam" id="TIGR00464">
    <property type="entry name" value="gltX_bact"/>
    <property type="match status" value="1"/>
</dbReference>
<evidence type="ECO:0000313" key="13">
    <source>
        <dbReference type="EMBL" id="AMY69217.1"/>
    </source>
</evidence>
<dbReference type="PROSITE" id="PS00178">
    <property type="entry name" value="AA_TRNA_LIGASE_I"/>
    <property type="match status" value="1"/>
</dbReference>
<dbReference type="KEGG" id="daa:AKL17_1968"/>
<evidence type="ECO:0000256" key="5">
    <source>
        <dbReference type="ARBA" id="ARBA00022598"/>
    </source>
</evidence>
<organism evidence="13 14">
    <name type="scientific">Frigidibacter mobilis</name>
    <dbReference type="NCBI Taxonomy" id="1335048"/>
    <lineage>
        <taxon>Bacteria</taxon>
        <taxon>Pseudomonadati</taxon>
        <taxon>Pseudomonadota</taxon>
        <taxon>Alphaproteobacteria</taxon>
        <taxon>Rhodobacterales</taxon>
        <taxon>Paracoccaceae</taxon>
        <taxon>Frigidibacter</taxon>
    </lineage>
</organism>
<feature type="short sequence motif" description="'KMSKS' region" evidence="10">
    <location>
        <begin position="245"/>
        <end position="249"/>
    </location>
</feature>
<dbReference type="InterPro" id="IPR008925">
    <property type="entry name" value="aa_tRNA-synth_I_cd-bd_sf"/>
</dbReference>
<dbReference type="RefSeq" id="WP_066812778.1">
    <property type="nucleotide sequence ID" value="NZ_CP012661.1"/>
</dbReference>
<dbReference type="Pfam" id="PF19269">
    <property type="entry name" value="Anticodon_2"/>
    <property type="match status" value="1"/>
</dbReference>
<dbReference type="SUPFAM" id="SSF52374">
    <property type="entry name" value="Nucleotidylyl transferase"/>
    <property type="match status" value="1"/>
</dbReference>
<dbReference type="GO" id="GO:0005829">
    <property type="term" value="C:cytosol"/>
    <property type="evidence" value="ECO:0007669"/>
    <property type="project" value="TreeGrafter"/>
</dbReference>
<dbReference type="InterPro" id="IPR014729">
    <property type="entry name" value="Rossmann-like_a/b/a_fold"/>
</dbReference>
<dbReference type="GO" id="GO:0008270">
    <property type="term" value="F:zinc ion binding"/>
    <property type="evidence" value="ECO:0007669"/>
    <property type="project" value="InterPro"/>
</dbReference>
<evidence type="ECO:0000256" key="9">
    <source>
        <dbReference type="ARBA" id="ARBA00023146"/>
    </source>
</evidence>
<keyword evidence="6 10" id="KW-0547">Nucleotide-binding</keyword>
<dbReference type="SUPFAM" id="SSF48163">
    <property type="entry name" value="An anticodon-binding domain of class I aminoacyl-tRNA synthetases"/>
    <property type="match status" value="1"/>
</dbReference>
<evidence type="ECO:0000256" key="4">
    <source>
        <dbReference type="ARBA" id="ARBA00022490"/>
    </source>
</evidence>
<name>A0A159Z2E5_9RHOB</name>
<feature type="short sequence motif" description="'HIGH' region" evidence="10">
    <location>
        <begin position="17"/>
        <end position="27"/>
    </location>
</feature>
<dbReference type="EC" id="6.1.1.17" evidence="10"/>
<dbReference type="Pfam" id="PF00749">
    <property type="entry name" value="tRNA-synt_1c"/>
    <property type="match status" value="1"/>
</dbReference>
<keyword evidence="5 10" id="KW-0436">Ligase</keyword>
<dbReference type="Gene3D" id="1.10.10.350">
    <property type="match status" value="1"/>
</dbReference>
<reference evidence="13 14" key="1">
    <citation type="submission" date="2015-09" db="EMBL/GenBank/DDBJ databases">
        <title>Complete genome sequence of Defluviimonas alba cai42t isolated from an oilfield in Xinjiang.</title>
        <authorList>
            <person name="Geng S."/>
            <person name="Pan X."/>
            <person name="Wu X."/>
        </authorList>
    </citation>
    <scope>NUCLEOTIDE SEQUENCE [LARGE SCALE GENOMIC DNA]</scope>
    <source>
        <strain evidence="14">cai42</strain>
    </source>
</reference>
<dbReference type="GO" id="GO:0005524">
    <property type="term" value="F:ATP binding"/>
    <property type="evidence" value="ECO:0007669"/>
    <property type="project" value="UniProtKB-UniRule"/>
</dbReference>
<dbReference type="PATRIC" id="fig|1335048.3.peg.2054"/>
<dbReference type="InterPro" id="IPR004527">
    <property type="entry name" value="Glu-tRNA-ligase_bac/mito"/>
</dbReference>
<comment type="subunit">
    <text evidence="3 10">Monomer.</text>
</comment>
<gene>
    <name evidence="10" type="primary">gltX</name>
    <name evidence="13" type="ORF">AKL17_1968</name>
</gene>
<evidence type="ECO:0000256" key="6">
    <source>
        <dbReference type="ARBA" id="ARBA00022741"/>
    </source>
</evidence>
<dbReference type="OrthoDB" id="9807503at2"/>
<dbReference type="AlphaFoldDB" id="A0A159Z2E5"/>
<dbReference type="InterPro" id="IPR033910">
    <property type="entry name" value="GluRS_core"/>
</dbReference>
<protein>
    <recommendedName>
        <fullName evidence="10">Glutamate--tRNA ligase</fullName>
        <ecNumber evidence="10">6.1.1.17</ecNumber>
    </recommendedName>
    <alternativeName>
        <fullName evidence="10">Glutamyl-tRNA synthetase</fullName>
        <shortName evidence="10">GluRS</shortName>
    </alternativeName>
</protein>
<evidence type="ECO:0000256" key="1">
    <source>
        <dbReference type="ARBA" id="ARBA00004496"/>
    </source>
</evidence>
<feature type="binding site" evidence="10">
    <location>
        <position position="248"/>
    </location>
    <ligand>
        <name>ATP</name>
        <dbReference type="ChEBI" id="CHEBI:30616"/>
    </ligand>
</feature>
<dbReference type="HAMAP" id="MF_00022">
    <property type="entry name" value="Glu_tRNA_synth_type1"/>
    <property type="match status" value="1"/>
</dbReference>
<evidence type="ECO:0000256" key="3">
    <source>
        <dbReference type="ARBA" id="ARBA00011245"/>
    </source>
</evidence>
<dbReference type="EMBL" id="CP012661">
    <property type="protein sequence ID" value="AMY69217.1"/>
    <property type="molecule type" value="Genomic_DNA"/>
</dbReference>
<accession>A0A159Z2E5</accession>
<evidence type="ECO:0000259" key="12">
    <source>
        <dbReference type="Pfam" id="PF19269"/>
    </source>
</evidence>
<dbReference type="PANTHER" id="PTHR43311:SF2">
    <property type="entry name" value="GLUTAMATE--TRNA LIGASE, MITOCHONDRIAL-RELATED"/>
    <property type="match status" value="1"/>
</dbReference>
<evidence type="ECO:0000256" key="7">
    <source>
        <dbReference type="ARBA" id="ARBA00022840"/>
    </source>
</evidence>
<dbReference type="InterPro" id="IPR049940">
    <property type="entry name" value="GluQ/Sye"/>
</dbReference>
<dbReference type="InterPro" id="IPR020058">
    <property type="entry name" value="Glu/Gln-tRNA-synth_Ib_cat-dom"/>
</dbReference>
<comment type="similarity">
    <text evidence="2 10">Belongs to the class-I aminoacyl-tRNA synthetase family. Glutamate--tRNA ligase type 1 subfamily.</text>
</comment>
<keyword evidence="8 10" id="KW-0648">Protein biosynthesis</keyword>
<dbReference type="GO" id="GO:0006424">
    <property type="term" value="P:glutamyl-tRNA aminoacylation"/>
    <property type="evidence" value="ECO:0007669"/>
    <property type="project" value="UniProtKB-UniRule"/>
</dbReference>
<evidence type="ECO:0000256" key="10">
    <source>
        <dbReference type="HAMAP-Rule" id="MF_00022"/>
    </source>
</evidence>
<feature type="domain" description="Glutamyl/glutaminyl-tRNA synthetase class Ib catalytic" evidence="11">
    <location>
        <begin position="11"/>
        <end position="312"/>
    </location>
</feature>
<dbReference type="Gene3D" id="3.40.50.620">
    <property type="entry name" value="HUPs"/>
    <property type="match status" value="1"/>
</dbReference>